<sequence>MIDLGTAALLLLHVAGGHAAGAQEPIRFAQLSIRRQIIVRVPVRVRDEAPDPPDVEWHESRGPDCVSAKSIAGAALLGQSSVDLLLRDSSRVRAKLENACPALDYYYGFYINPHPDGRICADRDVIRSRMGGQCEIESFKRLRPAPRD</sequence>
<comment type="caution">
    <text evidence="1">The sequence shown here is derived from an EMBL/GenBank/DDBJ whole genome shotgun (WGS) entry which is preliminary data.</text>
</comment>
<reference evidence="1 2" key="1">
    <citation type="submission" date="2018-05" db="EMBL/GenBank/DDBJ databases">
        <title>Genome of Sphingosinicella humi QZX222.</title>
        <authorList>
            <person name="Qiao Z."/>
            <person name="Wang G."/>
        </authorList>
    </citation>
    <scope>NUCLEOTIDE SEQUENCE [LARGE SCALE GENOMIC DNA]</scope>
    <source>
        <strain evidence="1 2">QZX222</strain>
    </source>
</reference>
<dbReference type="EMBL" id="QFFF01000001">
    <property type="protein sequence ID" value="PWG01759.1"/>
    <property type="molecule type" value="Genomic_DNA"/>
</dbReference>
<keyword evidence="2" id="KW-1185">Reference proteome</keyword>
<accession>A0A2U2J0A1</accession>
<evidence type="ECO:0000313" key="2">
    <source>
        <dbReference type="Proteomes" id="UP000245916"/>
    </source>
</evidence>
<dbReference type="OrthoDB" id="7596012at2"/>
<evidence type="ECO:0000313" key="1">
    <source>
        <dbReference type="EMBL" id="PWG01759.1"/>
    </source>
</evidence>
<organism evidence="1 2">
    <name type="scientific">Allosphingosinicella humi</name>
    <dbReference type="NCBI Taxonomy" id="2068657"/>
    <lineage>
        <taxon>Bacteria</taxon>
        <taxon>Pseudomonadati</taxon>
        <taxon>Pseudomonadota</taxon>
        <taxon>Alphaproteobacteria</taxon>
        <taxon>Sphingomonadales</taxon>
        <taxon>Sphingomonadaceae</taxon>
        <taxon>Allosphingosinicella</taxon>
    </lineage>
</organism>
<protein>
    <submittedName>
        <fullName evidence="1">Uncharacterized protein</fullName>
    </submittedName>
</protein>
<gene>
    <name evidence="1" type="ORF">DF286_01900</name>
</gene>
<proteinExistence type="predicted"/>
<dbReference type="AlphaFoldDB" id="A0A2U2J0A1"/>
<dbReference type="Proteomes" id="UP000245916">
    <property type="component" value="Unassembled WGS sequence"/>
</dbReference>
<name>A0A2U2J0A1_9SPHN</name>
<dbReference type="RefSeq" id="WP_109269898.1">
    <property type="nucleotide sequence ID" value="NZ_QFFF01000001.1"/>
</dbReference>